<dbReference type="InterPro" id="IPR027417">
    <property type="entry name" value="P-loop_NTPase"/>
</dbReference>
<keyword evidence="5" id="KW-1185">Reference proteome</keyword>
<dbReference type="InterPro" id="IPR050107">
    <property type="entry name" value="ABC_carbohydrate_import_ATPase"/>
</dbReference>
<accession>A0ABQ0Q520</accession>
<gene>
    <name evidence="4" type="ORF">AA0535_2395</name>
</gene>
<dbReference type="CDD" id="cd03216">
    <property type="entry name" value="ABC_Carb_Monos_I"/>
    <property type="match status" value="1"/>
</dbReference>
<dbReference type="Pfam" id="PF00005">
    <property type="entry name" value="ABC_tran"/>
    <property type="match status" value="2"/>
</dbReference>
<organism evidence="4 5">
    <name type="scientific">Asaia krungthepensis NRIC 0535</name>
    <dbReference type="NCBI Taxonomy" id="1307925"/>
    <lineage>
        <taxon>Bacteria</taxon>
        <taxon>Pseudomonadati</taxon>
        <taxon>Pseudomonadota</taxon>
        <taxon>Alphaproteobacteria</taxon>
        <taxon>Acetobacterales</taxon>
        <taxon>Acetobacteraceae</taxon>
        <taxon>Asaia</taxon>
    </lineage>
</organism>
<dbReference type="Proteomes" id="UP001062776">
    <property type="component" value="Unassembled WGS sequence"/>
</dbReference>
<evidence type="ECO:0000313" key="4">
    <source>
        <dbReference type="EMBL" id="GBQ91795.1"/>
    </source>
</evidence>
<dbReference type="GO" id="GO:0005524">
    <property type="term" value="F:ATP binding"/>
    <property type="evidence" value="ECO:0007669"/>
    <property type="project" value="UniProtKB-KW"/>
</dbReference>
<evidence type="ECO:0000259" key="3">
    <source>
        <dbReference type="PROSITE" id="PS50893"/>
    </source>
</evidence>
<feature type="domain" description="ABC transporter" evidence="3">
    <location>
        <begin position="281"/>
        <end position="525"/>
    </location>
</feature>
<dbReference type="InterPro" id="IPR003439">
    <property type="entry name" value="ABC_transporter-like_ATP-bd"/>
</dbReference>
<keyword evidence="1" id="KW-0547">Nucleotide-binding</keyword>
<feature type="domain" description="ABC transporter" evidence="3">
    <location>
        <begin position="27"/>
        <end position="261"/>
    </location>
</feature>
<dbReference type="PANTHER" id="PTHR43790:SF4">
    <property type="entry name" value="GUANOSINE IMPORT ATP-BINDING PROTEIN NUPO"/>
    <property type="match status" value="1"/>
</dbReference>
<keyword evidence="2 4" id="KW-0067">ATP-binding</keyword>
<dbReference type="PANTHER" id="PTHR43790">
    <property type="entry name" value="CARBOHYDRATE TRANSPORT ATP-BINDING PROTEIN MG119-RELATED"/>
    <property type="match status" value="1"/>
</dbReference>
<dbReference type="CDD" id="cd03215">
    <property type="entry name" value="ABC_Carb_Monos_II"/>
    <property type="match status" value="1"/>
</dbReference>
<proteinExistence type="predicted"/>
<dbReference type="InterPro" id="IPR003593">
    <property type="entry name" value="AAA+_ATPase"/>
</dbReference>
<sequence length="530" mass="56493">MSEYLHDANAVQGARPESLPAGTPPLLSLSGIAKYFPGVIANKDVSIDFYPGEIHALLGENGAGKSTLMNVVTGLYQADEGELILDGYGVTFDGPEAAIRAGIGMVHQHFKLVSRFTVAENLALGWSETRRWLSAAALAERAQAEAKRFGLDIRPDAPIDSLTSGEQQRVEILRVLSRGARLLILDEPTAVLSPLEVGELYAALRRFRDGGGAVILISHKLDEIMALADKVTVLRHGRVAGSHRVDKTDPATLVTEMIGRPVEQKTAYPRSAPRGRADVVLALEDVSFRDSAGRLRLHPLSLDVRAGEIFGIAGVTGNGQSELADILAGLSIPLSGKVHVAGTAMQGRGPGEFRKAGIGYVPEDRLHKALAPALGVTENAVMRVFRTHPVGGRMAYHAAAARDFTRSLLDQARVTVADPSTPMRGLSGGNQQRLVLARERMISHLALIASYPSRGLDIGAISLMREALAEIRDEGRAVVLVSEDLDELMALSDRIAVLCAGRLMTIVDRSGFDRATLGALMSGRDAGGGA</sequence>
<dbReference type="SUPFAM" id="SSF52540">
    <property type="entry name" value="P-loop containing nucleoside triphosphate hydrolases"/>
    <property type="match status" value="2"/>
</dbReference>
<comment type="caution">
    <text evidence="4">The sequence shown here is derived from an EMBL/GenBank/DDBJ whole genome shotgun (WGS) entry which is preliminary data.</text>
</comment>
<dbReference type="Gene3D" id="3.40.50.300">
    <property type="entry name" value="P-loop containing nucleotide triphosphate hydrolases"/>
    <property type="match status" value="2"/>
</dbReference>
<name>A0ABQ0Q520_9PROT</name>
<reference evidence="4" key="1">
    <citation type="submission" date="2013-04" db="EMBL/GenBank/DDBJ databases">
        <title>The genome sequencing project of 58 acetic acid bacteria.</title>
        <authorList>
            <person name="Okamoto-Kainuma A."/>
            <person name="Ishikawa M."/>
            <person name="Umino S."/>
            <person name="Koizumi Y."/>
            <person name="Shiwa Y."/>
            <person name="Yoshikawa H."/>
            <person name="Matsutani M."/>
            <person name="Matsushita K."/>
        </authorList>
    </citation>
    <scope>NUCLEOTIDE SEQUENCE</scope>
    <source>
        <strain evidence="4">NRIC 0535</strain>
    </source>
</reference>
<evidence type="ECO:0000313" key="5">
    <source>
        <dbReference type="Proteomes" id="UP001062776"/>
    </source>
</evidence>
<dbReference type="SMART" id="SM00382">
    <property type="entry name" value="AAA"/>
    <property type="match status" value="2"/>
</dbReference>
<dbReference type="PROSITE" id="PS50893">
    <property type="entry name" value="ABC_TRANSPORTER_2"/>
    <property type="match status" value="2"/>
</dbReference>
<evidence type="ECO:0000256" key="2">
    <source>
        <dbReference type="ARBA" id="ARBA00022840"/>
    </source>
</evidence>
<evidence type="ECO:0000256" key="1">
    <source>
        <dbReference type="ARBA" id="ARBA00022741"/>
    </source>
</evidence>
<protein>
    <submittedName>
        <fullName evidence="4">D-methionine ABC transporter ATP-binding protein</fullName>
    </submittedName>
</protein>
<dbReference type="EMBL" id="BAPV01000043">
    <property type="protein sequence ID" value="GBQ91795.1"/>
    <property type="molecule type" value="Genomic_DNA"/>
</dbReference>